<dbReference type="GO" id="GO:0016987">
    <property type="term" value="F:sigma factor activity"/>
    <property type="evidence" value="ECO:0007669"/>
    <property type="project" value="UniProtKB-KW"/>
</dbReference>
<dbReference type="InterPro" id="IPR013324">
    <property type="entry name" value="RNA_pol_sigma_r3/r4-like"/>
</dbReference>
<dbReference type="AlphaFoldDB" id="A0A919ULY9"/>
<proteinExistence type="inferred from homology"/>
<dbReference type="NCBIfam" id="TIGR02983">
    <property type="entry name" value="SigE-fam_strep"/>
    <property type="match status" value="1"/>
</dbReference>
<gene>
    <name evidence="8" type="ORF">Aph01nite_10380</name>
</gene>
<reference evidence="8" key="1">
    <citation type="submission" date="2021-01" db="EMBL/GenBank/DDBJ databases">
        <title>Whole genome shotgun sequence of Acrocarpospora phusangensis NBRC 108782.</title>
        <authorList>
            <person name="Komaki H."/>
            <person name="Tamura T."/>
        </authorList>
    </citation>
    <scope>NUCLEOTIDE SEQUENCE</scope>
    <source>
        <strain evidence="8">NBRC 108782</strain>
    </source>
</reference>
<evidence type="ECO:0000256" key="3">
    <source>
        <dbReference type="ARBA" id="ARBA00023082"/>
    </source>
</evidence>
<dbReference type="Gene3D" id="1.10.1740.10">
    <property type="match status" value="1"/>
</dbReference>
<keyword evidence="9" id="KW-1185">Reference proteome</keyword>
<evidence type="ECO:0000256" key="4">
    <source>
        <dbReference type="ARBA" id="ARBA00023125"/>
    </source>
</evidence>
<dbReference type="InterPro" id="IPR014284">
    <property type="entry name" value="RNA_pol_sigma-70_dom"/>
</dbReference>
<comment type="caution">
    <text evidence="8">The sequence shown here is derived from an EMBL/GenBank/DDBJ whole genome shotgun (WGS) entry which is preliminary data.</text>
</comment>
<keyword evidence="2" id="KW-0805">Transcription regulation</keyword>
<keyword evidence="4" id="KW-0238">DNA-binding</keyword>
<dbReference type="SUPFAM" id="SSF88946">
    <property type="entry name" value="Sigma2 domain of RNA polymerase sigma factors"/>
    <property type="match status" value="1"/>
</dbReference>
<dbReference type="InterPro" id="IPR039425">
    <property type="entry name" value="RNA_pol_sigma-70-like"/>
</dbReference>
<keyword evidence="8" id="KW-0240">DNA-directed RNA polymerase</keyword>
<dbReference type="InterPro" id="IPR007627">
    <property type="entry name" value="RNA_pol_sigma70_r2"/>
</dbReference>
<evidence type="ECO:0000313" key="9">
    <source>
        <dbReference type="Proteomes" id="UP000640052"/>
    </source>
</evidence>
<dbReference type="NCBIfam" id="TIGR02937">
    <property type="entry name" value="sigma70-ECF"/>
    <property type="match status" value="1"/>
</dbReference>
<keyword evidence="3" id="KW-0731">Sigma factor</keyword>
<dbReference type="EMBL" id="BOOA01000006">
    <property type="protein sequence ID" value="GIH22728.1"/>
    <property type="molecule type" value="Genomic_DNA"/>
</dbReference>
<evidence type="ECO:0000313" key="8">
    <source>
        <dbReference type="EMBL" id="GIH22728.1"/>
    </source>
</evidence>
<keyword evidence="5" id="KW-0804">Transcription</keyword>
<dbReference type="InterPro" id="IPR036388">
    <property type="entry name" value="WH-like_DNA-bd_sf"/>
</dbReference>
<dbReference type="Pfam" id="PF04542">
    <property type="entry name" value="Sigma70_r2"/>
    <property type="match status" value="1"/>
</dbReference>
<dbReference type="GO" id="GO:0003677">
    <property type="term" value="F:DNA binding"/>
    <property type="evidence" value="ECO:0007669"/>
    <property type="project" value="UniProtKB-KW"/>
</dbReference>
<feature type="domain" description="RNA polymerase sigma-70 region 2" evidence="6">
    <location>
        <begin position="19"/>
        <end position="81"/>
    </location>
</feature>
<name>A0A919ULY9_9ACTN</name>
<dbReference type="GO" id="GO:0000428">
    <property type="term" value="C:DNA-directed RNA polymerase complex"/>
    <property type="evidence" value="ECO:0007669"/>
    <property type="project" value="UniProtKB-KW"/>
</dbReference>
<dbReference type="RefSeq" id="WP_204039565.1">
    <property type="nucleotide sequence ID" value="NZ_BOOA01000006.1"/>
</dbReference>
<dbReference type="Gene3D" id="1.10.10.10">
    <property type="entry name" value="Winged helix-like DNA-binding domain superfamily/Winged helix DNA-binding domain"/>
    <property type="match status" value="1"/>
</dbReference>
<dbReference type="PANTHER" id="PTHR43133">
    <property type="entry name" value="RNA POLYMERASE ECF-TYPE SIGMA FACTO"/>
    <property type="match status" value="1"/>
</dbReference>
<evidence type="ECO:0000256" key="5">
    <source>
        <dbReference type="ARBA" id="ARBA00023163"/>
    </source>
</evidence>
<evidence type="ECO:0000259" key="6">
    <source>
        <dbReference type="Pfam" id="PF04542"/>
    </source>
</evidence>
<protein>
    <submittedName>
        <fullName evidence="8">DNA-directed RNA polymerase sigma-70 factor</fullName>
    </submittedName>
</protein>
<comment type="similarity">
    <text evidence="1">Belongs to the sigma-70 factor family. ECF subfamily.</text>
</comment>
<sequence length="176" mass="19704">MEEVSGRPASFEEFVRVREGALRRYGFVLTGSMHDGADLVQDALIRLSDAWPRVRAKDDPEGFVRVTMVRLHISKWRRLRRERLVSHVPEAAYSDADIERLSGDAGLWRLLATLSPRQRAVLVLRYYEDLADEDIAVRIGVSRNTVRSLAARGLARLRETTAVPGNAVAVPEVGGL</sequence>
<dbReference type="CDD" id="cd06171">
    <property type="entry name" value="Sigma70_r4"/>
    <property type="match status" value="1"/>
</dbReference>
<evidence type="ECO:0000256" key="1">
    <source>
        <dbReference type="ARBA" id="ARBA00010641"/>
    </source>
</evidence>
<dbReference type="InterPro" id="IPR007630">
    <property type="entry name" value="RNA_pol_sigma70_r4"/>
</dbReference>
<evidence type="ECO:0000256" key="2">
    <source>
        <dbReference type="ARBA" id="ARBA00023015"/>
    </source>
</evidence>
<organism evidence="8 9">
    <name type="scientific">Acrocarpospora phusangensis</name>
    <dbReference type="NCBI Taxonomy" id="1070424"/>
    <lineage>
        <taxon>Bacteria</taxon>
        <taxon>Bacillati</taxon>
        <taxon>Actinomycetota</taxon>
        <taxon>Actinomycetes</taxon>
        <taxon>Streptosporangiales</taxon>
        <taxon>Streptosporangiaceae</taxon>
        <taxon>Acrocarpospora</taxon>
    </lineage>
</organism>
<feature type="domain" description="RNA polymerase sigma-70 region 4" evidence="7">
    <location>
        <begin position="110"/>
        <end position="159"/>
    </location>
</feature>
<dbReference type="InterPro" id="IPR013325">
    <property type="entry name" value="RNA_pol_sigma_r2"/>
</dbReference>
<dbReference type="GO" id="GO:0006352">
    <property type="term" value="P:DNA-templated transcription initiation"/>
    <property type="evidence" value="ECO:0007669"/>
    <property type="project" value="InterPro"/>
</dbReference>
<evidence type="ECO:0000259" key="7">
    <source>
        <dbReference type="Pfam" id="PF04545"/>
    </source>
</evidence>
<dbReference type="Pfam" id="PF04545">
    <property type="entry name" value="Sigma70_r4"/>
    <property type="match status" value="1"/>
</dbReference>
<dbReference type="SUPFAM" id="SSF88659">
    <property type="entry name" value="Sigma3 and sigma4 domains of RNA polymerase sigma factors"/>
    <property type="match status" value="1"/>
</dbReference>
<dbReference type="Proteomes" id="UP000640052">
    <property type="component" value="Unassembled WGS sequence"/>
</dbReference>
<accession>A0A919ULY9</accession>
<dbReference type="InterPro" id="IPR014325">
    <property type="entry name" value="RNA_pol_sigma-E_actinobac"/>
</dbReference>
<dbReference type="PANTHER" id="PTHR43133:SF50">
    <property type="entry name" value="ECF RNA POLYMERASE SIGMA FACTOR SIGM"/>
    <property type="match status" value="1"/>
</dbReference>